<dbReference type="AlphaFoldDB" id="A0A1X0DD45"/>
<organism evidence="3 4">
    <name type="scientific">Mycolicibacterium insubricum</name>
    <dbReference type="NCBI Taxonomy" id="444597"/>
    <lineage>
        <taxon>Bacteria</taxon>
        <taxon>Bacillati</taxon>
        <taxon>Actinomycetota</taxon>
        <taxon>Actinomycetes</taxon>
        <taxon>Mycobacteriales</taxon>
        <taxon>Mycobacteriaceae</taxon>
        <taxon>Mycolicibacterium</taxon>
    </lineage>
</organism>
<reference evidence="3 4" key="1">
    <citation type="submission" date="2016-12" db="EMBL/GenBank/DDBJ databases">
        <title>The new phylogeny of genus Mycobacterium.</title>
        <authorList>
            <person name="Tortoli E."/>
            <person name="Trovato A."/>
            <person name="Cirillo D.M."/>
        </authorList>
    </citation>
    <scope>NUCLEOTIDE SEQUENCE [LARGE SCALE GENOMIC DNA]</scope>
    <source>
        <strain evidence="3 4">DSM 45130</strain>
    </source>
</reference>
<dbReference type="RefSeq" id="WP_083031054.1">
    <property type="nucleotide sequence ID" value="NZ_AP022618.1"/>
</dbReference>
<keyword evidence="2" id="KW-0472">Membrane</keyword>
<sequence length="321" mass="33149">MSNRPNGLATLLGTPGRAVAILIAFILVAGVSLGSIAFMLFGPRGGSTPSSPRAAKPAAGQPCSAEPQVVVDGMAMTRDGLAVTLRLTGGCDSDDVLTGPGVGLSISGGSTDIAAGVFDLTGSPIALPGDRDATHTFVFPAGMYWRTPELVSARYSYGDLTATLTGASHGSGSGGYGSSVTARSPMSPAHGSADATAAAALGELSAADRSVISSSLENWWVPQVSSKRVGLYTDGITYGNEDILRNHLQLRQQYDNVRLLWANDWSTFDIANWWVTIVGAPYSDSGQANGWCDSHGIGVNDCFAKVVSTTRGPAGTTVLRH</sequence>
<comment type="caution">
    <text evidence="3">The sequence shown here is derived from an EMBL/GenBank/DDBJ whole genome shotgun (WGS) entry which is preliminary data.</text>
</comment>
<feature type="region of interest" description="Disordered" evidence="1">
    <location>
        <begin position="168"/>
        <end position="192"/>
    </location>
</feature>
<gene>
    <name evidence="3" type="ORF">BST26_11385</name>
</gene>
<accession>A0A1X0DD45</accession>
<keyword evidence="2" id="KW-1133">Transmembrane helix</keyword>
<dbReference type="STRING" id="444597.BST26_11385"/>
<feature type="transmembrane region" description="Helical" evidence="2">
    <location>
        <begin position="20"/>
        <end position="41"/>
    </location>
</feature>
<evidence type="ECO:0000313" key="3">
    <source>
        <dbReference type="EMBL" id="ORA70287.1"/>
    </source>
</evidence>
<proteinExistence type="predicted"/>
<dbReference type="OrthoDB" id="4803588at2"/>
<evidence type="ECO:0000256" key="2">
    <source>
        <dbReference type="SAM" id="Phobius"/>
    </source>
</evidence>
<dbReference type="Proteomes" id="UP000192801">
    <property type="component" value="Unassembled WGS sequence"/>
</dbReference>
<dbReference type="EMBL" id="MVHS01000023">
    <property type="protein sequence ID" value="ORA70287.1"/>
    <property type="molecule type" value="Genomic_DNA"/>
</dbReference>
<keyword evidence="2" id="KW-0812">Transmembrane</keyword>
<evidence type="ECO:0000313" key="4">
    <source>
        <dbReference type="Proteomes" id="UP000192801"/>
    </source>
</evidence>
<keyword evidence="4" id="KW-1185">Reference proteome</keyword>
<name>A0A1X0DD45_9MYCO</name>
<protein>
    <submittedName>
        <fullName evidence="3">Uncharacterized protein</fullName>
    </submittedName>
</protein>
<evidence type="ECO:0000256" key="1">
    <source>
        <dbReference type="SAM" id="MobiDB-lite"/>
    </source>
</evidence>